<sequence length="1127" mass="117881">MDQEPPRHQKIKFRRDEIADLGAFPSACRMPPLGRAAIGSGFRVVARVLGGVLAVVVILAVAVYALGASGIGTEKLNAEAETAVENMVGFDVEVSVGQAGITLDRSSFLALQVNDVGLKQAGGAKMADAGSVRFGVRLLPLLSGQVRLTSARISDARIVTAVMPSGDDKRYTSLRNTDGLLDPDKVIDAVFASVRDMLDAVRLDSLREIELDNVEFVLPEGEPISAVKVAHAIVSQAGPDKMVASATIALDDKALTLAASAASHASGRITGLQADIAIDAGASARAAMAPALGTIKLHISGTEGEGDQPPKLAASLSLAGSVIDLGRRGLFKADVVADAALVKGTNKIDVGQLKIRNGHSTLNFQGSIGPTPMAGTVGEDPSYRYDFVSNGSTLIPSTSPEPALEFIARIAGRYLPAKNRLLADTIAVKSGPDGEALGTAAVNFVEGEAPGVSVAIKVHNMPVSHVKQLWPWFTAGNARLWVLENLFGGRVTDASLQYQVVPGRAGNGVPLSRDEVFGRFVIDGSRFDTAGRIPPIRDAVGVVEFHGNDVDISLSSGTVYLPSGRVVAASNGTLKIKSANISPVIGALDIDVAGEAPAIAELASYDPINAMRFVGLSPDDFSGTVAGHVKADIPLQSGVDPGMLDWLVSLDYENLSIAEPVDGQAISEADGTITVGPQKAVIAAKARLNGIPAELDLIEPLEDTGPPRSRKVVLVLDDKTRETLMPGLATLLSGTVRVTMEKGTGNGQRASADLTNARLNLPWVGWSKGPGVPAKVAFTLAESNGETRLSGFDLDGQSFAIDGDVVLSHGNLISASFNKVRLNRGDDVDVTIKRTSKGGYDVDVKGAALDARSLIKQLISDGPAAKGVESDPISIDAKVDSLTGFHNEKLSNLKLNYSGTGARVGDLEVSANAASGASITIANIGSADGRKLNMKSADAGAILRFLDVYEHMQGGGITLALSGNGSGPLRGTIAARDFLIVDEPKLASIVSTTPQGDRRSLNQAVKGRIDASRVRFERGFAEIEKGNGYVKLAKGVLRGPLIGTTFQGTLYDDDNNMDLTGTFMPAYGLNRIFGELPLVGALLGNGRDRGLIGVTYRLKGDANKPDLSINPLSVIAPGIFRSIFEFR</sequence>
<protein>
    <recommendedName>
        <fullName evidence="4">DUF3971 domain-containing protein</fullName>
    </recommendedName>
</protein>
<keyword evidence="1" id="KW-0472">Membrane</keyword>
<dbReference type="GO" id="GO:0090313">
    <property type="term" value="P:regulation of protein targeting to membrane"/>
    <property type="evidence" value="ECO:0007669"/>
    <property type="project" value="TreeGrafter"/>
</dbReference>
<keyword evidence="3" id="KW-1185">Reference proteome</keyword>
<evidence type="ECO:0000313" key="2">
    <source>
        <dbReference type="EMBL" id="OQM76669.1"/>
    </source>
</evidence>
<keyword evidence="1" id="KW-0812">Transmembrane</keyword>
<dbReference type="OrthoDB" id="7161641at2"/>
<evidence type="ECO:0000256" key="1">
    <source>
        <dbReference type="SAM" id="Phobius"/>
    </source>
</evidence>
<name>A0A1V8RUH1_9HYPH</name>
<dbReference type="STRING" id="1873176.BFN67_13655"/>
<dbReference type="InterPro" id="IPR052894">
    <property type="entry name" value="AsmA-related"/>
</dbReference>
<dbReference type="GO" id="GO:0005886">
    <property type="term" value="C:plasma membrane"/>
    <property type="evidence" value="ECO:0007669"/>
    <property type="project" value="TreeGrafter"/>
</dbReference>
<dbReference type="Proteomes" id="UP000191905">
    <property type="component" value="Unassembled WGS sequence"/>
</dbReference>
<keyword evidence="1" id="KW-1133">Transmembrane helix</keyword>
<organism evidence="2 3">
    <name type="scientific">Manganibacter manganicus</name>
    <dbReference type="NCBI Taxonomy" id="1873176"/>
    <lineage>
        <taxon>Bacteria</taxon>
        <taxon>Pseudomonadati</taxon>
        <taxon>Pseudomonadota</taxon>
        <taxon>Alphaproteobacteria</taxon>
        <taxon>Hyphomicrobiales</taxon>
        <taxon>Phyllobacteriaceae</taxon>
        <taxon>Manganibacter</taxon>
    </lineage>
</organism>
<dbReference type="PANTHER" id="PTHR30441">
    <property type="entry name" value="DUF748 DOMAIN-CONTAINING PROTEIN"/>
    <property type="match status" value="1"/>
</dbReference>
<gene>
    <name evidence="2" type="ORF">BFN67_13655</name>
</gene>
<evidence type="ECO:0000313" key="3">
    <source>
        <dbReference type="Proteomes" id="UP000191905"/>
    </source>
</evidence>
<dbReference type="EMBL" id="MDET01000006">
    <property type="protein sequence ID" value="OQM76669.1"/>
    <property type="molecule type" value="Genomic_DNA"/>
</dbReference>
<feature type="transmembrane region" description="Helical" evidence="1">
    <location>
        <begin position="44"/>
        <end position="67"/>
    </location>
</feature>
<proteinExistence type="predicted"/>
<dbReference type="AlphaFoldDB" id="A0A1V8RUH1"/>
<dbReference type="RefSeq" id="WP_080918703.1">
    <property type="nucleotide sequence ID" value="NZ_MDET01000006.1"/>
</dbReference>
<evidence type="ECO:0008006" key="4">
    <source>
        <dbReference type="Google" id="ProtNLM"/>
    </source>
</evidence>
<dbReference type="PANTHER" id="PTHR30441:SF8">
    <property type="entry name" value="DUF748 DOMAIN-CONTAINING PROTEIN"/>
    <property type="match status" value="1"/>
</dbReference>
<reference evidence="2 3" key="1">
    <citation type="journal article" date="2016" name="Int. J. Syst. Evol. Microbiol.">
        <title>Pseudaminobacter manganicus sp. nov., isolated from sludge of a manganese mine.</title>
        <authorList>
            <person name="Li J."/>
            <person name="Huang J."/>
            <person name="Liao S."/>
            <person name="Wang G."/>
        </authorList>
    </citation>
    <scope>NUCLEOTIDE SEQUENCE [LARGE SCALE GENOMIC DNA]</scope>
    <source>
        <strain evidence="2 3">JH-7</strain>
    </source>
</reference>
<comment type="caution">
    <text evidence="2">The sequence shown here is derived from an EMBL/GenBank/DDBJ whole genome shotgun (WGS) entry which is preliminary data.</text>
</comment>
<accession>A0A1V8RUH1</accession>